<feature type="transmembrane region" description="Helical" evidence="1">
    <location>
        <begin position="303"/>
        <end position="320"/>
    </location>
</feature>
<keyword evidence="1" id="KW-1133">Transmembrane helix</keyword>
<feature type="transmembrane region" description="Helical" evidence="1">
    <location>
        <begin position="40"/>
        <end position="61"/>
    </location>
</feature>
<keyword evidence="1" id="KW-0472">Membrane</keyword>
<evidence type="ECO:0000313" key="3">
    <source>
        <dbReference type="Proteomes" id="UP000003806"/>
    </source>
</evidence>
<gene>
    <name evidence="2" type="ORF">JonanDRAFT_1192</name>
</gene>
<feature type="transmembrane region" description="Helical" evidence="1">
    <location>
        <begin position="252"/>
        <end position="272"/>
    </location>
</feature>
<evidence type="ECO:0000256" key="1">
    <source>
        <dbReference type="SAM" id="Phobius"/>
    </source>
</evidence>
<sequence length="326" mass="34401">MFRSLADGLEGALHEGTITPDQAKRILELSEKRPGWAKEAALLIGLVLTGVGVMFFLSSLYRLLSVWSVVGVYIGFSIASLAGVYVTNRRGLRAVCLACCVAAVIFTPLALHGLWNLAAHGFIVHQMSDLGTVLSLDDSTADLGVRLWLFGMGLAVSAALSVHTKEPLMAEVTTVALWQTALTVCRLAHWNVKLSALSAMIGAAAAAAALVARKRSSGVKVCRIWDEFFASGAALFGGSVNFWLSGPYAQGVFPWKAASALLFNAAFAMAAGKFGQRGLVLLGAIGLAFHLCCLADFYLPSPYGSLAIILIGAGVLILSIRTSKGR</sequence>
<feature type="transmembrane region" description="Helical" evidence="1">
    <location>
        <begin position="143"/>
        <end position="162"/>
    </location>
</feature>
<dbReference type="HOGENOM" id="CLU_852003_0_0_0"/>
<feature type="transmembrane region" description="Helical" evidence="1">
    <location>
        <begin position="195"/>
        <end position="212"/>
    </location>
</feature>
<proteinExistence type="predicted"/>
<dbReference type="EMBL" id="CM001376">
    <property type="protein sequence ID" value="EHM13558.1"/>
    <property type="molecule type" value="Genomic_DNA"/>
</dbReference>
<dbReference type="AlphaFoldDB" id="H0ULR7"/>
<keyword evidence="3" id="KW-1185">Reference proteome</keyword>
<organism evidence="2 3">
    <name type="scientific">Jonquetella anthropi DSM 22815</name>
    <dbReference type="NCBI Taxonomy" id="885272"/>
    <lineage>
        <taxon>Bacteria</taxon>
        <taxon>Thermotogati</taxon>
        <taxon>Synergistota</taxon>
        <taxon>Synergistia</taxon>
        <taxon>Synergistales</taxon>
        <taxon>Dethiosulfovibrionaceae</taxon>
        <taxon>Jonquetella</taxon>
    </lineage>
</organism>
<feature type="transmembrane region" description="Helical" evidence="1">
    <location>
        <begin position="279"/>
        <end position="297"/>
    </location>
</feature>
<evidence type="ECO:0000313" key="2">
    <source>
        <dbReference type="EMBL" id="EHM13558.1"/>
    </source>
</evidence>
<keyword evidence="1" id="KW-0812">Transmembrane</keyword>
<dbReference type="Proteomes" id="UP000003806">
    <property type="component" value="Chromosome"/>
</dbReference>
<feature type="transmembrane region" description="Helical" evidence="1">
    <location>
        <begin position="67"/>
        <end position="87"/>
    </location>
</feature>
<name>H0ULR7_9BACT</name>
<feature type="transmembrane region" description="Helical" evidence="1">
    <location>
        <begin position="94"/>
        <end position="123"/>
    </location>
</feature>
<reference evidence="2 3" key="1">
    <citation type="submission" date="2011-11" db="EMBL/GenBank/DDBJ databases">
        <title>The Noncontiguous Finished genome of Jonquetella anthropi DSM 22815.</title>
        <authorList>
            <consortium name="US DOE Joint Genome Institute (JGI-PGF)"/>
            <person name="Lucas S."/>
            <person name="Copeland A."/>
            <person name="Lapidus A."/>
            <person name="Glavina del Rio T."/>
            <person name="Dalin E."/>
            <person name="Tice H."/>
            <person name="Bruce D."/>
            <person name="Goodwin L."/>
            <person name="Pitluck S."/>
            <person name="Peters L."/>
            <person name="Mikhailova N."/>
            <person name="Held B."/>
            <person name="Kyrpides N."/>
            <person name="Mavromatis K."/>
            <person name="Ivanova N."/>
            <person name="Markowitz V."/>
            <person name="Cheng J.-F."/>
            <person name="Hugenholtz P."/>
            <person name="Woyke T."/>
            <person name="Wu D."/>
            <person name="Gronow S."/>
            <person name="Wellnitz S."/>
            <person name="Brambilla E."/>
            <person name="Klenk H.-P."/>
            <person name="Eisen J.A."/>
        </authorList>
    </citation>
    <scope>NUCLEOTIDE SEQUENCE [LARGE SCALE GENOMIC DNA]</scope>
    <source>
        <strain evidence="2 3">DSM 22815</strain>
    </source>
</reference>
<accession>H0ULR7</accession>
<protein>
    <recommendedName>
        <fullName evidence="4">Membrane protein (DUF2157)</fullName>
    </recommendedName>
</protein>
<dbReference type="RefSeq" id="WP_008521642.1">
    <property type="nucleotide sequence ID" value="NZ_CM001376.1"/>
</dbReference>
<evidence type="ECO:0008006" key="4">
    <source>
        <dbReference type="Google" id="ProtNLM"/>
    </source>
</evidence>